<keyword evidence="2" id="KW-1133">Transmembrane helix</keyword>
<feature type="compositionally biased region" description="Basic and acidic residues" evidence="1">
    <location>
        <begin position="71"/>
        <end position="82"/>
    </location>
</feature>
<proteinExistence type="predicted"/>
<gene>
    <name evidence="3" type="ORF">MUY27_09630</name>
</gene>
<evidence type="ECO:0000256" key="1">
    <source>
        <dbReference type="SAM" id="MobiDB-lite"/>
    </source>
</evidence>
<evidence type="ECO:0000313" key="3">
    <source>
        <dbReference type="EMBL" id="MCJ8209968.1"/>
    </source>
</evidence>
<feature type="region of interest" description="Disordered" evidence="1">
    <location>
        <begin position="71"/>
        <end position="99"/>
    </location>
</feature>
<dbReference type="RefSeq" id="WP_245129802.1">
    <property type="nucleotide sequence ID" value="NZ_JALJEJ010000004.1"/>
</dbReference>
<dbReference type="EMBL" id="JALJEJ010000004">
    <property type="protein sequence ID" value="MCJ8209968.1"/>
    <property type="molecule type" value="Genomic_DNA"/>
</dbReference>
<organism evidence="3 4">
    <name type="scientific">Mucilaginibacter straminoryzae</name>
    <dbReference type="NCBI Taxonomy" id="2932774"/>
    <lineage>
        <taxon>Bacteria</taxon>
        <taxon>Pseudomonadati</taxon>
        <taxon>Bacteroidota</taxon>
        <taxon>Sphingobacteriia</taxon>
        <taxon>Sphingobacteriales</taxon>
        <taxon>Sphingobacteriaceae</taxon>
        <taxon>Mucilaginibacter</taxon>
    </lineage>
</organism>
<evidence type="ECO:0000256" key="2">
    <source>
        <dbReference type="SAM" id="Phobius"/>
    </source>
</evidence>
<protein>
    <submittedName>
        <fullName evidence="3">LapA family protein</fullName>
    </submittedName>
</protein>
<keyword evidence="4" id="KW-1185">Reference proteome</keyword>
<keyword evidence="2" id="KW-0812">Transmembrane</keyword>
<sequence length="99" mass="11064">MRVSTLFAIVVTILITVVIMQNTDEVKVTLLFTDVKMPKLVILTAVAVGSFLVGVIAGRPGKVKRVEMYEHDNLENDEDGSRQKRRPGTLSDEDRDYIS</sequence>
<reference evidence="3" key="1">
    <citation type="submission" date="2022-04" db="EMBL/GenBank/DDBJ databases">
        <title>Mucilaginibacter sp. RS28 isolated from freshwater.</title>
        <authorList>
            <person name="Ko S.-R."/>
        </authorList>
    </citation>
    <scope>NUCLEOTIDE SEQUENCE</scope>
    <source>
        <strain evidence="3">RS28</strain>
    </source>
</reference>
<dbReference type="AlphaFoldDB" id="A0A9X1X5H6"/>
<comment type="caution">
    <text evidence="3">The sequence shown here is derived from an EMBL/GenBank/DDBJ whole genome shotgun (WGS) entry which is preliminary data.</text>
</comment>
<dbReference type="Proteomes" id="UP001139450">
    <property type="component" value="Unassembled WGS sequence"/>
</dbReference>
<name>A0A9X1X5H6_9SPHI</name>
<accession>A0A9X1X5H6</accession>
<keyword evidence="2" id="KW-0472">Membrane</keyword>
<feature type="transmembrane region" description="Helical" evidence="2">
    <location>
        <begin position="40"/>
        <end position="58"/>
    </location>
</feature>
<evidence type="ECO:0000313" key="4">
    <source>
        <dbReference type="Proteomes" id="UP001139450"/>
    </source>
</evidence>